<gene>
    <name evidence="3" type="ORF">DL764_000374</name>
</gene>
<sequence>MKLSAVAAGIAGLTGSALAQDSVPVTDAETGITFQAFNSADGVSYGIALPVNASAAGGYDIILQVTAPIEIGWAGIAWGGGMVYNPLSIVWPNGESVVASPRMAYGYYQPEIYEDGTLTLLKGSGANATHFKVTVLAQGFSSWTDFDGNVAHLDGSAQVRFAYAYSRTPVDDPASVESTFSIHDSVGRWVHDLAAARSAEFPKWVAENTLPSPPCGRRVVAREERHPVVPRLRDSGRRAGAAARA</sequence>
<evidence type="ECO:0000313" key="3">
    <source>
        <dbReference type="EMBL" id="RYP10938.1"/>
    </source>
</evidence>
<dbReference type="STRING" id="155417.A0A4Q4TVR6"/>
<dbReference type="Pfam" id="PF16010">
    <property type="entry name" value="CDH-cyt"/>
    <property type="match status" value="1"/>
</dbReference>
<dbReference type="CDD" id="cd09630">
    <property type="entry name" value="CDH_like_cytochrome"/>
    <property type="match status" value="1"/>
</dbReference>
<feature type="signal peptide" evidence="1">
    <location>
        <begin position="1"/>
        <end position="19"/>
    </location>
</feature>
<evidence type="ECO:0000256" key="1">
    <source>
        <dbReference type="SAM" id="SignalP"/>
    </source>
</evidence>
<feature type="chain" id="PRO_5020437932" description="Cellobiose dehydrogenase-like cytochrome domain-containing protein" evidence="1">
    <location>
        <begin position="20"/>
        <end position="245"/>
    </location>
</feature>
<organism evidence="3 4">
    <name type="scientific">Monosporascus ibericus</name>
    <dbReference type="NCBI Taxonomy" id="155417"/>
    <lineage>
        <taxon>Eukaryota</taxon>
        <taxon>Fungi</taxon>
        <taxon>Dikarya</taxon>
        <taxon>Ascomycota</taxon>
        <taxon>Pezizomycotina</taxon>
        <taxon>Sordariomycetes</taxon>
        <taxon>Xylariomycetidae</taxon>
        <taxon>Xylariales</taxon>
        <taxon>Xylariales incertae sedis</taxon>
        <taxon>Monosporascus</taxon>
    </lineage>
</organism>
<name>A0A4Q4TVR6_9PEZI</name>
<accession>A0A4Q4TVR6</accession>
<dbReference type="PANTHER" id="PTHR47797">
    <property type="entry name" value="DEHYDROGENASE, PUTATIVE (AFU_ORTHOLOGUE AFUA_8G05805)-RELATED"/>
    <property type="match status" value="1"/>
</dbReference>
<dbReference type="AlphaFoldDB" id="A0A4Q4TVR6"/>
<proteinExistence type="predicted"/>
<dbReference type="PANTHER" id="PTHR47797:SF5">
    <property type="entry name" value="CELLOBIOSE DEHYDROGENASE CYTOCHROME DOMAIN-CONTAINING PROTEIN"/>
    <property type="match status" value="1"/>
</dbReference>
<protein>
    <recommendedName>
        <fullName evidence="2">Cellobiose dehydrogenase-like cytochrome domain-containing protein</fullName>
    </recommendedName>
</protein>
<dbReference type="InterPro" id="IPR015920">
    <property type="entry name" value="Cellobiose_DH-like_cyt"/>
</dbReference>
<dbReference type="Proteomes" id="UP000293360">
    <property type="component" value="Unassembled WGS sequence"/>
</dbReference>
<dbReference type="SUPFAM" id="SSF49344">
    <property type="entry name" value="CBD9-like"/>
    <property type="match status" value="1"/>
</dbReference>
<dbReference type="Gene3D" id="2.60.40.1210">
    <property type="entry name" value="Cellobiose dehydrogenase, cytochrome domain"/>
    <property type="match status" value="1"/>
</dbReference>
<dbReference type="OrthoDB" id="413885at2759"/>
<evidence type="ECO:0000313" key="4">
    <source>
        <dbReference type="Proteomes" id="UP000293360"/>
    </source>
</evidence>
<keyword evidence="4" id="KW-1185">Reference proteome</keyword>
<dbReference type="EMBL" id="QJNU01000010">
    <property type="protein sequence ID" value="RYP10938.1"/>
    <property type="molecule type" value="Genomic_DNA"/>
</dbReference>
<feature type="domain" description="Cellobiose dehydrogenase-like cytochrome" evidence="2">
    <location>
        <begin position="26"/>
        <end position="201"/>
    </location>
</feature>
<comment type="caution">
    <text evidence="3">The sequence shown here is derived from an EMBL/GenBank/DDBJ whole genome shotgun (WGS) entry which is preliminary data.</text>
</comment>
<reference evidence="3 4" key="1">
    <citation type="submission" date="2018-06" db="EMBL/GenBank/DDBJ databases">
        <title>Complete Genomes of Monosporascus.</title>
        <authorList>
            <person name="Robinson A.J."/>
            <person name="Natvig D.O."/>
        </authorList>
    </citation>
    <scope>NUCLEOTIDE SEQUENCE [LARGE SCALE GENOMIC DNA]</scope>
    <source>
        <strain evidence="3 4">CBS 110550</strain>
    </source>
</reference>
<evidence type="ECO:0000259" key="2">
    <source>
        <dbReference type="Pfam" id="PF16010"/>
    </source>
</evidence>
<keyword evidence="1" id="KW-0732">Signal</keyword>